<dbReference type="Pfam" id="PF04245">
    <property type="entry name" value="NA37"/>
    <property type="match status" value="1"/>
</dbReference>
<evidence type="ECO:0000313" key="2">
    <source>
        <dbReference type="Proteomes" id="UP000645865"/>
    </source>
</evidence>
<dbReference type="InterPro" id="IPR007358">
    <property type="entry name" value="Nucleoid_associated_NdpA"/>
</dbReference>
<reference evidence="1" key="1">
    <citation type="submission" date="2020-12" db="EMBL/GenBank/DDBJ databases">
        <title>Comparative genomic insights into the epidemiology and virulence of plant pathogenic Pseudomonads from Turkey.</title>
        <authorList>
            <person name="Dillon M."/>
            <person name="Ruiz-Bedoya T."/>
            <person name="Bendalovic-Torma C."/>
            <person name="Guttman K.M."/>
            <person name="Kwak H."/>
            <person name="Middleton M.A."/>
            <person name="Wang P.W."/>
            <person name="Horuz S."/>
            <person name="Aysan Y."/>
            <person name="Guttman D.S."/>
        </authorList>
    </citation>
    <scope>NUCLEOTIDE SEQUENCE</scope>
    <source>
        <strain evidence="1">S5_IA_3a</strain>
    </source>
</reference>
<dbReference type="EMBL" id="JAEILH010000088">
    <property type="protein sequence ID" value="MBI6628213.1"/>
    <property type="molecule type" value="Genomic_DNA"/>
</dbReference>
<dbReference type="AlphaFoldDB" id="A0A8I1EBD7"/>
<name>A0A8I1EBD7_9PSED</name>
<evidence type="ECO:0000313" key="1">
    <source>
        <dbReference type="EMBL" id="MBI6628213.1"/>
    </source>
</evidence>
<protein>
    <submittedName>
        <fullName evidence="1">Nucleoid-associated protein</fullName>
    </submittedName>
</protein>
<organism evidence="1 2">
    <name type="scientific">Pseudomonas rhodesiae</name>
    <dbReference type="NCBI Taxonomy" id="76760"/>
    <lineage>
        <taxon>Bacteria</taxon>
        <taxon>Pseudomonadati</taxon>
        <taxon>Pseudomonadota</taxon>
        <taxon>Gammaproteobacteria</taxon>
        <taxon>Pseudomonadales</taxon>
        <taxon>Pseudomonadaceae</taxon>
        <taxon>Pseudomonas</taxon>
    </lineage>
</organism>
<dbReference type="GO" id="GO:0009295">
    <property type="term" value="C:nucleoid"/>
    <property type="evidence" value="ECO:0007669"/>
    <property type="project" value="InterPro"/>
</dbReference>
<gene>
    <name evidence="1" type="ORF">YA0853_31870</name>
</gene>
<comment type="caution">
    <text evidence="1">The sequence shown here is derived from an EMBL/GenBank/DDBJ whole genome shotgun (WGS) entry which is preliminary data.</text>
</comment>
<dbReference type="Proteomes" id="UP000645865">
    <property type="component" value="Unassembled WGS sequence"/>
</dbReference>
<sequence length="266" mass="29656">MSELFKNLHFKQIILHNVHKPDDSGAVEPTLSSSITKLDPKGLAKLEERISSVLGSKTSSLEMDVADKSTISCYGLSKLLIPATPTAFLKHSGDIAKLHTKIHISKQWPDGTLVIISGTTGPTNKRCLIIIKAEQQAGFTETLKKGQIIMKYLENLILTPQSKLYKIGVFIEKIEKPSGPVGDLIAHVFDSNIKANDDRSAARYFYANFLGLRIPNNASQRTRDFFELTSEFISSLDTDDDEKLDLKQALFTYLKVEKIDTIETEE</sequence>
<proteinExistence type="predicted"/>
<feature type="non-terminal residue" evidence="1">
    <location>
        <position position="266"/>
    </location>
</feature>
<dbReference type="RefSeq" id="WP_198712653.1">
    <property type="nucleotide sequence ID" value="NZ_JAEILH010000088.1"/>
</dbReference>
<accession>A0A8I1EBD7</accession>